<comment type="pathway">
    <text evidence="4">Lipid metabolism.</text>
</comment>
<feature type="transmembrane region" description="Helical" evidence="19">
    <location>
        <begin position="51"/>
        <end position="71"/>
    </location>
</feature>
<name>A0A6N7ISI2_9FIRM</name>
<keyword evidence="15 19" id="KW-0472">Membrane</keyword>
<dbReference type="Pfam" id="PF01148">
    <property type="entry name" value="CTP_transf_1"/>
    <property type="match status" value="1"/>
</dbReference>
<evidence type="ECO:0000256" key="13">
    <source>
        <dbReference type="ARBA" id="ARBA00022989"/>
    </source>
</evidence>
<dbReference type="InterPro" id="IPR000374">
    <property type="entry name" value="PC_trans"/>
</dbReference>
<keyword evidence="13 19" id="KW-1133">Transmembrane helix</keyword>
<evidence type="ECO:0000256" key="19">
    <source>
        <dbReference type="SAM" id="Phobius"/>
    </source>
</evidence>
<feature type="transmembrane region" description="Helical" evidence="19">
    <location>
        <begin position="77"/>
        <end position="94"/>
    </location>
</feature>
<evidence type="ECO:0000256" key="12">
    <source>
        <dbReference type="ARBA" id="ARBA00022695"/>
    </source>
</evidence>
<accession>A0A6N7ISI2</accession>
<dbReference type="EC" id="2.7.7.41" evidence="6 18"/>
<protein>
    <recommendedName>
        <fullName evidence="7 18">Phosphatidate cytidylyltransferase</fullName>
        <ecNumber evidence="6 18">2.7.7.41</ecNumber>
    </recommendedName>
</protein>
<evidence type="ECO:0000313" key="20">
    <source>
        <dbReference type="EMBL" id="MQL52469.1"/>
    </source>
</evidence>
<feature type="transmembrane region" description="Helical" evidence="19">
    <location>
        <begin position="106"/>
        <end position="123"/>
    </location>
</feature>
<reference evidence="20 21" key="1">
    <citation type="submission" date="2019-10" db="EMBL/GenBank/DDBJ databases">
        <title>Comparative genomics of sulfur disproportionating microorganisms.</title>
        <authorList>
            <person name="Ward L.M."/>
            <person name="Bertran E."/>
            <person name="Johnston D."/>
        </authorList>
    </citation>
    <scope>NUCLEOTIDE SEQUENCE [LARGE SCALE GENOMIC DNA]</scope>
    <source>
        <strain evidence="20 21">DSM 14055</strain>
    </source>
</reference>
<feature type="transmembrane region" description="Helical" evidence="19">
    <location>
        <begin position="129"/>
        <end position="150"/>
    </location>
</feature>
<dbReference type="PANTHER" id="PTHR46382">
    <property type="entry name" value="PHOSPHATIDATE CYTIDYLYLTRANSFERASE"/>
    <property type="match status" value="1"/>
</dbReference>
<gene>
    <name evidence="20" type="ORF">GFC01_09380</name>
</gene>
<dbReference type="PANTHER" id="PTHR46382:SF1">
    <property type="entry name" value="PHOSPHATIDATE CYTIDYLYLTRANSFERASE"/>
    <property type="match status" value="1"/>
</dbReference>
<dbReference type="GO" id="GO:0004605">
    <property type="term" value="F:phosphatidate cytidylyltransferase activity"/>
    <property type="evidence" value="ECO:0007669"/>
    <property type="project" value="UniProtKB-EC"/>
</dbReference>
<evidence type="ECO:0000256" key="10">
    <source>
        <dbReference type="ARBA" id="ARBA00022679"/>
    </source>
</evidence>
<evidence type="ECO:0000256" key="3">
    <source>
        <dbReference type="ARBA" id="ARBA00005119"/>
    </source>
</evidence>
<dbReference type="UniPathway" id="UPA00557">
    <property type="reaction ID" value="UER00614"/>
</dbReference>
<comment type="subcellular location">
    <subcellularLocation>
        <location evidence="2">Cell membrane</location>
        <topology evidence="2">Multi-pass membrane protein</topology>
    </subcellularLocation>
</comment>
<evidence type="ECO:0000256" key="11">
    <source>
        <dbReference type="ARBA" id="ARBA00022692"/>
    </source>
</evidence>
<keyword evidence="9" id="KW-0444">Lipid biosynthesis</keyword>
<evidence type="ECO:0000256" key="4">
    <source>
        <dbReference type="ARBA" id="ARBA00005189"/>
    </source>
</evidence>
<keyword evidence="10 18" id="KW-0808">Transferase</keyword>
<evidence type="ECO:0000256" key="15">
    <source>
        <dbReference type="ARBA" id="ARBA00023136"/>
    </source>
</evidence>
<keyword evidence="8" id="KW-1003">Cell membrane</keyword>
<evidence type="ECO:0000256" key="2">
    <source>
        <dbReference type="ARBA" id="ARBA00004651"/>
    </source>
</evidence>
<evidence type="ECO:0000256" key="17">
    <source>
        <dbReference type="ARBA" id="ARBA00023264"/>
    </source>
</evidence>
<feature type="transmembrane region" description="Helical" evidence="19">
    <location>
        <begin position="171"/>
        <end position="193"/>
    </location>
</feature>
<evidence type="ECO:0000256" key="1">
    <source>
        <dbReference type="ARBA" id="ARBA00001698"/>
    </source>
</evidence>
<sequence length="262" mass="28788">MLRHRILSALVGIPLIIVAVWHGSLPLFILTGLLMILASMEIVAIFQRIRLYLPLWLSLVSSLLLLILTYIYRDAVWGVAAVPLLFLILLTMVLQYPGFTPVEGAVTLLSTFYVGLFVFLYLLRLLSDGWIWLIFTLVGTWSSDTLAYFIGRRWGRHQLVPVLSPGKTVEGALGGIAGSLGAAAVFSFIYPFIPRGSLLFLGLLLGVAALLGDLVESAFKRQAGVKDAGDIIPGHGGILDRFDSMLFTAPLVYYYVGRFIIS</sequence>
<keyword evidence="14" id="KW-0443">Lipid metabolism</keyword>
<feature type="transmembrane region" description="Helical" evidence="19">
    <location>
        <begin position="199"/>
        <end position="219"/>
    </location>
</feature>
<dbReference type="GO" id="GO:0016024">
    <property type="term" value="P:CDP-diacylglycerol biosynthetic process"/>
    <property type="evidence" value="ECO:0007669"/>
    <property type="project" value="UniProtKB-UniPathway"/>
</dbReference>
<keyword evidence="11 18" id="KW-0812">Transmembrane</keyword>
<dbReference type="EMBL" id="WHYR01000022">
    <property type="protein sequence ID" value="MQL52469.1"/>
    <property type="molecule type" value="Genomic_DNA"/>
</dbReference>
<evidence type="ECO:0000256" key="5">
    <source>
        <dbReference type="ARBA" id="ARBA00010185"/>
    </source>
</evidence>
<proteinExistence type="inferred from homology"/>
<comment type="pathway">
    <text evidence="3 18">Phospholipid metabolism; CDP-diacylglycerol biosynthesis; CDP-diacylglycerol from sn-glycerol 3-phosphate: step 3/3.</text>
</comment>
<evidence type="ECO:0000256" key="6">
    <source>
        <dbReference type="ARBA" id="ARBA00012487"/>
    </source>
</evidence>
<evidence type="ECO:0000256" key="8">
    <source>
        <dbReference type="ARBA" id="ARBA00022475"/>
    </source>
</evidence>
<keyword evidence="17" id="KW-1208">Phospholipid metabolism</keyword>
<evidence type="ECO:0000256" key="7">
    <source>
        <dbReference type="ARBA" id="ARBA00019373"/>
    </source>
</evidence>
<evidence type="ECO:0000256" key="18">
    <source>
        <dbReference type="RuleBase" id="RU003938"/>
    </source>
</evidence>
<dbReference type="OrthoDB" id="9799199at2"/>
<evidence type="ECO:0000256" key="14">
    <source>
        <dbReference type="ARBA" id="ARBA00023098"/>
    </source>
</evidence>
<evidence type="ECO:0000313" key="21">
    <source>
        <dbReference type="Proteomes" id="UP000441717"/>
    </source>
</evidence>
<keyword evidence="12 18" id="KW-0548">Nucleotidyltransferase</keyword>
<comment type="catalytic activity">
    <reaction evidence="1 18">
        <text>a 1,2-diacyl-sn-glycero-3-phosphate + CTP + H(+) = a CDP-1,2-diacyl-sn-glycerol + diphosphate</text>
        <dbReference type="Rhea" id="RHEA:16229"/>
        <dbReference type="ChEBI" id="CHEBI:15378"/>
        <dbReference type="ChEBI" id="CHEBI:33019"/>
        <dbReference type="ChEBI" id="CHEBI:37563"/>
        <dbReference type="ChEBI" id="CHEBI:58332"/>
        <dbReference type="ChEBI" id="CHEBI:58608"/>
        <dbReference type="EC" id="2.7.7.41"/>
    </reaction>
</comment>
<organism evidence="20 21">
    <name type="scientific">Desulfofundulus thermobenzoicus</name>
    <dbReference type="NCBI Taxonomy" id="29376"/>
    <lineage>
        <taxon>Bacteria</taxon>
        <taxon>Bacillati</taxon>
        <taxon>Bacillota</taxon>
        <taxon>Clostridia</taxon>
        <taxon>Eubacteriales</taxon>
        <taxon>Peptococcaceae</taxon>
        <taxon>Desulfofundulus</taxon>
    </lineage>
</organism>
<dbReference type="AlphaFoldDB" id="A0A6N7ISI2"/>
<keyword evidence="16" id="KW-0594">Phospholipid biosynthesis</keyword>
<dbReference type="Proteomes" id="UP000441717">
    <property type="component" value="Unassembled WGS sequence"/>
</dbReference>
<feature type="transmembrane region" description="Helical" evidence="19">
    <location>
        <begin position="6"/>
        <end position="39"/>
    </location>
</feature>
<evidence type="ECO:0000256" key="9">
    <source>
        <dbReference type="ARBA" id="ARBA00022516"/>
    </source>
</evidence>
<comment type="similarity">
    <text evidence="5 18">Belongs to the CDS family.</text>
</comment>
<dbReference type="RefSeq" id="WP_152946597.1">
    <property type="nucleotide sequence ID" value="NZ_WHYR01000022.1"/>
</dbReference>
<comment type="caution">
    <text evidence="20">The sequence shown here is derived from an EMBL/GenBank/DDBJ whole genome shotgun (WGS) entry which is preliminary data.</text>
</comment>
<dbReference type="PROSITE" id="PS01315">
    <property type="entry name" value="CDS"/>
    <property type="match status" value="1"/>
</dbReference>
<dbReference type="GO" id="GO:0005886">
    <property type="term" value="C:plasma membrane"/>
    <property type="evidence" value="ECO:0007669"/>
    <property type="project" value="UniProtKB-SubCell"/>
</dbReference>
<keyword evidence="21" id="KW-1185">Reference proteome</keyword>
<evidence type="ECO:0000256" key="16">
    <source>
        <dbReference type="ARBA" id="ARBA00023209"/>
    </source>
</evidence>